<dbReference type="AlphaFoldDB" id="A0A9X1S6Z9"/>
<keyword evidence="1" id="KW-0472">Membrane</keyword>
<dbReference type="EMBL" id="JAJFZP010000006">
    <property type="protein sequence ID" value="MCC3269502.1"/>
    <property type="molecule type" value="Genomic_DNA"/>
</dbReference>
<evidence type="ECO:0000313" key="2">
    <source>
        <dbReference type="EMBL" id="MCC3269502.1"/>
    </source>
</evidence>
<feature type="transmembrane region" description="Helical" evidence="1">
    <location>
        <begin position="30"/>
        <end position="50"/>
    </location>
</feature>
<evidence type="ECO:0000313" key="3">
    <source>
        <dbReference type="Proteomes" id="UP001139264"/>
    </source>
</evidence>
<keyword evidence="1" id="KW-1133">Transmembrane helix</keyword>
<sequence length="73" mass="8252">METYVSSGTFWFTVALINAGLAEQKNRSRWIWFLVSLLLGPIATLLIVVWRAPEPVPPSMTHRGGWKEPVGDR</sequence>
<gene>
    <name evidence="2" type="ORF">LJ751_09005</name>
</gene>
<proteinExistence type="predicted"/>
<reference evidence="2" key="1">
    <citation type="submission" date="2021-10" db="EMBL/GenBank/DDBJ databases">
        <title>Novel species in genus Arthrobacter.</title>
        <authorList>
            <person name="Liu Y."/>
        </authorList>
    </citation>
    <scope>NUCLEOTIDE SEQUENCE</scope>
    <source>
        <strain evidence="2">Zg-Y809</strain>
    </source>
</reference>
<dbReference type="Proteomes" id="UP001139264">
    <property type="component" value="Unassembled WGS sequence"/>
</dbReference>
<comment type="caution">
    <text evidence="2">The sequence shown here is derived from an EMBL/GenBank/DDBJ whole genome shotgun (WGS) entry which is preliminary data.</text>
</comment>
<keyword evidence="1" id="KW-0812">Transmembrane</keyword>
<organism evidence="2 3">
    <name type="scientific">Arthrobacter gengyunqii</name>
    <dbReference type="NCBI Taxonomy" id="2886940"/>
    <lineage>
        <taxon>Bacteria</taxon>
        <taxon>Bacillati</taxon>
        <taxon>Actinomycetota</taxon>
        <taxon>Actinomycetes</taxon>
        <taxon>Micrococcales</taxon>
        <taxon>Micrococcaceae</taxon>
        <taxon>Arthrobacter</taxon>
    </lineage>
</organism>
<evidence type="ECO:0000256" key="1">
    <source>
        <dbReference type="SAM" id="Phobius"/>
    </source>
</evidence>
<dbReference type="RefSeq" id="WP_227907917.1">
    <property type="nucleotide sequence ID" value="NZ_CP095461.1"/>
</dbReference>
<name>A0A9X1S6Z9_9MICC</name>
<accession>A0A9X1S6Z9</accession>
<protein>
    <submittedName>
        <fullName evidence="2">Uncharacterized protein</fullName>
    </submittedName>
</protein>